<feature type="transmembrane region" description="Helical" evidence="11">
    <location>
        <begin position="326"/>
        <end position="345"/>
    </location>
</feature>
<evidence type="ECO:0000256" key="7">
    <source>
        <dbReference type="ARBA" id="ARBA00022989"/>
    </source>
</evidence>
<reference evidence="13" key="1">
    <citation type="submission" date="2016-11" db="UniProtKB">
        <authorList>
            <consortium name="WormBaseParasite"/>
        </authorList>
    </citation>
    <scope>IDENTIFICATION</scope>
</reference>
<keyword evidence="6 11" id="KW-0276">Fatty acid metabolism</keyword>
<dbReference type="InterPro" id="IPR030457">
    <property type="entry name" value="ELO_CS"/>
</dbReference>
<comment type="catalytic activity">
    <reaction evidence="11">
        <text>a very-long-chain acyl-CoA + malonyl-CoA + H(+) = a very-long-chain 3-oxoacyl-CoA + CO2 + CoA</text>
        <dbReference type="Rhea" id="RHEA:32727"/>
        <dbReference type="ChEBI" id="CHEBI:15378"/>
        <dbReference type="ChEBI" id="CHEBI:16526"/>
        <dbReference type="ChEBI" id="CHEBI:57287"/>
        <dbReference type="ChEBI" id="CHEBI:57384"/>
        <dbReference type="ChEBI" id="CHEBI:90725"/>
        <dbReference type="ChEBI" id="CHEBI:90736"/>
        <dbReference type="EC" id="2.3.1.199"/>
    </reaction>
</comment>
<dbReference type="PANTHER" id="PTHR11157">
    <property type="entry name" value="FATTY ACID ACYL TRANSFERASE-RELATED"/>
    <property type="match status" value="1"/>
</dbReference>
<keyword evidence="4 11" id="KW-0808">Transferase</keyword>
<evidence type="ECO:0000313" key="12">
    <source>
        <dbReference type="Proteomes" id="UP000095284"/>
    </source>
</evidence>
<evidence type="ECO:0000256" key="2">
    <source>
        <dbReference type="ARBA" id="ARBA00005194"/>
    </source>
</evidence>
<evidence type="ECO:0000256" key="5">
    <source>
        <dbReference type="ARBA" id="ARBA00022692"/>
    </source>
</evidence>
<sequence length="398" mass="46265">MTNMIKEILTLSSKGIYADKGSHFFRRSIHTGDLVDSEGLRLCKKNLASKSPKMTVEMTPDVNIAPTFDVKADKPKSLEKRVQVNKMTVSLSLTLVMIFTVYWREIKEFVKTFDPFLGSRLVFYEGAGGQKWTVPHSTYTYSFKASFENFKSNEWAVNFMKRYWLISIPLAYFYYYGIHRLQDFMKNREPMKLTKTLVAWNIFLGLFSIVGFVRTFEEWFYVIRNDGIYGTICTTFNPEGPTLFWSIMFAISKIFELGDTVFLVLRKKPVIFLHYFHHMLVMVIVFSSIAEMSAPSQIFMLMNYVAHSIMYPYYAIMAAGIRVPRPIAKCITTVQITQMFLGVYVTSFVVYKRDFQGIYCQQTRFSTLLAYGTYVAFGYLFVKFFIKAYSKKPAKKEA</sequence>
<comment type="subcellular location">
    <subcellularLocation>
        <location evidence="1">Membrane</location>
        <topology evidence="1">Multi-pass membrane protein</topology>
    </subcellularLocation>
</comment>
<dbReference type="Pfam" id="PF01151">
    <property type="entry name" value="ELO"/>
    <property type="match status" value="1"/>
</dbReference>
<dbReference type="GO" id="GO:0034626">
    <property type="term" value="P:fatty acid elongation, polyunsaturated fatty acid"/>
    <property type="evidence" value="ECO:0007669"/>
    <property type="project" value="TreeGrafter"/>
</dbReference>
<dbReference type="GO" id="GO:0034625">
    <property type="term" value="P:fatty acid elongation, monounsaturated fatty acid"/>
    <property type="evidence" value="ECO:0007669"/>
    <property type="project" value="TreeGrafter"/>
</dbReference>
<name>A0A1I7RNJ3_BURXY</name>
<dbReference type="PANTHER" id="PTHR11157:SF17">
    <property type="entry name" value="ELONGATION OF VERY LONG CHAIN FATTY ACIDS PROTEIN 6"/>
    <property type="match status" value="1"/>
</dbReference>
<accession>A0A1I7RNJ3</accession>
<keyword evidence="9 11" id="KW-0472">Membrane</keyword>
<evidence type="ECO:0000256" key="4">
    <source>
        <dbReference type="ARBA" id="ARBA00022679"/>
    </source>
</evidence>
<evidence type="ECO:0000256" key="1">
    <source>
        <dbReference type="ARBA" id="ARBA00004141"/>
    </source>
</evidence>
<dbReference type="GO" id="GO:0005789">
    <property type="term" value="C:endoplasmic reticulum membrane"/>
    <property type="evidence" value="ECO:0007669"/>
    <property type="project" value="TreeGrafter"/>
</dbReference>
<dbReference type="UniPathway" id="UPA00094"/>
<evidence type="ECO:0000256" key="8">
    <source>
        <dbReference type="ARBA" id="ARBA00023098"/>
    </source>
</evidence>
<evidence type="ECO:0000313" key="13">
    <source>
        <dbReference type="WBParaSite" id="BXY_0228000.1"/>
    </source>
</evidence>
<dbReference type="GO" id="GO:0019367">
    <property type="term" value="P:fatty acid elongation, saturated fatty acid"/>
    <property type="evidence" value="ECO:0007669"/>
    <property type="project" value="TreeGrafter"/>
</dbReference>
<proteinExistence type="inferred from homology"/>
<keyword evidence="7 11" id="KW-1133">Transmembrane helix</keyword>
<feature type="transmembrane region" description="Helical" evidence="11">
    <location>
        <begin position="197"/>
        <end position="216"/>
    </location>
</feature>
<feature type="transmembrane region" description="Helical" evidence="11">
    <location>
        <begin position="84"/>
        <end position="103"/>
    </location>
</feature>
<dbReference type="eggNOG" id="KOG3072">
    <property type="taxonomic scope" value="Eukaryota"/>
</dbReference>
<dbReference type="GO" id="GO:0042761">
    <property type="term" value="P:very long-chain fatty acid biosynthetic process"/>
    <property type="evidence" value="ECO:0007669"/>
    <property type="project" value="TreeGrafter"/>
</dbReference>
<evidence type="ECO:0000256" key="6">
    <source>
        <dbReference type="ARBA" id="ARBA00022832"/>
    </source>
</evidence>
<keyword evidence="8 11" id="KW-0443">Lipid metabolism</keyword>
<dbReference type="GO" id="GO:0009922">
    <property type="term" value="F:fatty acid elongase activity"/>
    <property type="evidence" value="ECO:0007669"/>
    <property type="project" value="UniProtKB-EC"/>
</dbReference>
<keyword evidence="10 11" id="KW-0275">Fatty acid biosynthesis</keyword>
<dbReference type="EC" id="2.3.1.199" evidence="11"/>
<feature type="transmembrane region" description="Helical" evidence="11">
    <location>
        <begin position="243"/>
        <end position="265"/>
    </location>
</feature>
<dbReference type="GO" id="GO:0030148">
    <property type="term" value="P:sphingolipid biosynthetic process"/>
    <property type="evidence" value="ECO:0007669"/>
    <property type="project" value="TreeGrafter"/>
</dbReference>
<comment type="caution">
    <text evidence="11">Lacks conserved residue(s) required for the propagation of feature annotation.</text>
</comment>
<dbReference type="PROSITE" id="PS01188">
    <property type="entry name" value="ELO"/>
    <property type="match status" value="1"/>
</dbReference>
<feature type="transmembrane region" description="Helical" evidence="11">
    <location>
        <begin position="159"/>
        <end position="176"/>
    </location>
</feature>
<dbReference type="Proteomes" id="UP000095284">
    <property type="component" value="Unplaced"/>
</dbReference>
<dbReference type="InterPro" id="IPR002076">
    <property type="entry name" value="ELO_fam"/>
</dbReference>
<comment type="pathway">
    <text evidence="2">Lipid metabolism; fatty acid biosynthesis.</text>
</comment>
<feature type="transmembrane region" description="Helical" evidence="11">
    <location>
        <begin position="365"/>
        <end position="386"/>
    </location>
</feature>
<comment type="similarity">
    <text evidence="11">Belongs to the ELO family.</text>
</comment>
<organism evidence="12 13">
    <name type="scientific">Bursaphelenchus xylophilus</name>
    <name type="common">Pinewood nematode worm</name>
    <name type="synonym">Aphelenchoides xylophilus</name>
    <dbReference type="NCBI Taxonomy" id="6326"/>
    <lineage>
        <taxon>Eukaryota</taxon>
        <taxon>Metazoa</taxon>
        <taxon>Ecdysozoa</taxon>
        <taxon>Nematoda</taxon>
        <taxon>Chromadorea</taxon>
        <taxon>Rhabditida</taxon>
        <taxon>Tylenchina</taxon>
        <taxon>Tylenchomorpha</taxon>
        <taxon>Aphelenchoidea</taxon>
        <taxon>Aphelenchoididae</taxon>
        <taxon>Bursaphelenchus</taxon>
    </lineage>
</organism>
<protein>
    <recommendedName>
        <fullName evidence="11">Elongation of very long chain fatty acids protein</fullName>
        <ecNumber evidence="11">2.3.1.199</ecNumber>
    </recommendedName>
    <alternativeName>
        <fullName evidence="11">Very-long-chain 3-oxoacyl-CoA synthase</fullName>
    </alternativeName>
</protein>
<feature type="transmembrane region" description="Helical" evidence="11">
    <location>
        <begin position="296"/>
        <end position="314"/>
    </location>
</feature>
<dbReference type="WBParaSite" id="BXY_0228000.1">
    <property type="protein sequence ID" value="BXY_0228000.1"/>
    <property type="gene ID" value="BXY_0228000"/>
</dbReference>
<dbReference type="AlphaFoldDB" id="A0A1I7RNJ3"/>
<evidence type="ECO:0000256" key="11">
    <source>
        <dbReference type="RuleBase" id="RU361115"/>
    </source>
</evidence>
<keyword evidence="3 11" id="KW-0444">Lipid biosynthesis</keyword>
<feature type="transmembrane region" description="Helical" evidence="11">
    <location>
        <begin position="272"/>
        <end position="290"/>
    </location>
</feature>
<evidence type="ECO:0000256" key="10">
    <source>
        <dbReference type="ARBA" id="ARBA00023160"/>
    </source>
</evidence>
<evidence type="ECO:0000256" key="9">
    <source>
        <dbReference type="ARBA" id="ARBA00023136"/>
    </source>
</evidence>
<evidence type="ECO:0000256" key="3">
    <source>
        <dbReference type="ARBA" id="ARBA00022516"/>
    </source>
</evidence>
<keyword evidence="5 11" id="KW-0812">Transmembrane</keyword>